<name>A0A426XIW8_ENSVE</name>
<accession>A0A426XIW8</accession>
<comment type="caution">
    <text evidence="2">The sequence shown here is derived from an EMBL/GenBank/DDBJ whole genome shotgun (WGS) entry which is preliminary data.</text>
</comment>
<gene>
    <name evidence="2" type="ORF">B296_00031056</name>
</gene>
<dbReference type="EMBL" id="AMZH03020232">
    <property type="protein sequence ID" value="RRT39380.1"/>
    <property type="molecule type" value="Genomic_DNA"/>
</dbReference>
<feature type="region of interest" description="Disordered" evidence="1">
    <location>
        <begin position="209"/>
        <end position="236"/>
    </location>
</feature>
<organism evidence="2 3">
    <name type="scientific">Ensete ventricosum</name>
    <name type="common">Abyssinian banana</name>
    <name type="synonym">Musa ensete</name>
    <dbReference type="NCBI Taxonomy" id="4639"/>
    <lineage>
        <taxon>Eukaryota</taxon>
        <taxon>Viridiplantae</taxon>
        <taxon>Streptophyta</taxon>
        <taxon>Embryophyta</taxon>
        <taxon>Tracheophyta</taxon>
        <taxon>Spermatophyta</taxon>
        <taxon>Magnoliopsida</taxon>
        <taxon>Liliopsida</taxon>
        <taxon>Zingiberales</taxon>
        <taxon>Musaceae</taxon>
        <taxon>Ensete</taxon>
    </lineage>
</organism>
<evidence type="ECO:0000313" key="3">
    <source>
        <dbReference type="Proteomes" id="UP000287651"/>
    </source>
</evidence>
<evidence type="ECO:0000313" key="2">
    <source>
        <dbReference type="EMBL" id="RRT39380.1"/>
    </source>
</evidence>
<feature type="region of interest" description="Disordered" evidence="1">
    <location>
        <begin position="27"/>
        <end position="51"/>
    </location>
</feature>
<dbReference type="AlphaFoldDB" id="A0A426XIW8"/>
<dbReference type="Proteomes" id="UP000287651">
    <property type="component" value="Unassembled WGS sequence"/>
</dbReference>
<reference evidence="2 3" key="1">
    <citation type="journal article" date="2014" name="Agronomy (Basel)">
        <title>A Draft Genome Sequence for Ensete ventricosum, the Drought-Tolerant Tree Against Hunger.</title>
        <authorList>
            <person name="Harrison J."/>
            <person name="Moore K.A."/>
            <person name="Paszkiewicz K."/>
            <person name="Jones T."/>
            <person name="Grant M."/>
            <person name="Ambacheew D."/>
            <person name="Muzemil S."/>
            <person name="Studholme D.J."/>
        </authorList>
    </citation>
    <scope>NUCLEOTIDE SEQUENCE [LARGE SCALE GENOMIC DNA]</scope>
</reference>
<evidence type="ECO:0000256" key="1">
    <source>
        <dbReference type="SAM" id="MobiDB-lite"/>
    </source>
</evidence>
<feature type="compositionally biased region" description="Basic and acidic residues" evidence="1">
    <location>
        <begin position="223"/>
        <end position="236"/>
    </location>
</feature>
<sequence length="236" mass="25620">MWRLRPNHVYSPTQGDAFTGNHEYNVQSNRRGLRPNVSKLSGCRGGHPRSPHADVVADLALGLAWSSRADEPNIYPIIFSPPPKKHSAKFLEEGLGGGLYHGARVKTSIRLFPFEMVGAEGPLKLVRIESPLETVRTKSRLKLVGTESSLELVRTESLLWAVGTESSLEVVGIESPLELVGTKSPLGVVAIESSLELVRTKSPLGVLAEGDQGLARMASGSSLEERPRDSPKDRRG</sequence>
<proteinExistence type="predicted"/>
<protein>
    <submittedName>
        <fullName evidence="2">Uncharacterized protein</fullName>
    </submittedName>
</protein>